<proteinExistence type="predicted"/>
<keyword evidence="3" id="KW-1185">Reference proteome</keyword>
<dbReference type="AlphaFoldDB" id="A0A813HMQ3"/>
<dbReference type="OrthoDB" id="444814at2759"/>
<sequence>MLGDWFESSAALDYACLTGAHDTWSRLGRANKEESPATARAGAAPAGTGSDEHSASSASDSDASLPASEAPATPRPAPSPKLEEAPVTEPILRRRWVAGLLGHRLGDSGGHHLDAHENSASHAEGLVTAEEDPSLLEDGVLVRGPLFHVKGWWRKGPRLAERLAEIRMATGEEKLQFVWYRFAKDGANELSKGRAIEDLGGVAVEAMQLPQHPGLFGFRIFPLPGAASGEREEPLDLATASSAERDRWMEAIARASDHRGKPDGNPVSGKLSLTVREASVTLEHPMAALRRQSWPASDLFVVVSCGGVTSRTPPRKGQGVSEAVDGCIKLSHTFELPITDDDPDLLISIEAWVPDGRRKRRVGGRVDVPLYCIGRNQNRELRLPLRDVQRPRGEGSEVGFVTIAANFHQPLGCLLLPRPTKTSQGGPCQSVGDKPFREQLKEFEAFLQEFEVFSSRFMHHCDTWRNLSFEYRRVVQWDTPAITLACIL</sequence>
<feature type="compositionally biased region" description="Low complexity" evidence="1">
    <location>
        <begin position="36"/>
        <end position="72"/>
    </location>
</feature>
<accession>A0A813HMQ3</accession>
<protein>
    <recommendedName>
        <fullName evidence="4">PH domain-containing protein</fullName>
    </recommendedName>
</protein>
<evidence type="ECO:0008006" key="4">
    <source>
        <dbReference type="Google" id="ProtNLM"/>
    </source>
</evidence>
<evidence type="ECO:0000313" key="3">
    <source>
        <dbReference type="Proteomes" id="UP000654075"/>
    </source>
</evidence>
<feature type="non-terminal residue" evidence="2">
    <location>
        <position position="1"/>
    </location>
</feature>
<dbReference type="EMBL" id="CAJNNV010032249">
    <property type="protein sequence ID" value="CAE8639420.1"/>
    <property type="molecule type" value="Genomic_DNA"/>
</dbReference>
<comment type="caution">
    <text evidence="2">The sequence shown here is derived from an EMBL/GenBank/DDBJ whole genome shotgun (WGS) entry which is preliminary data.</text>
</comment>
<evidence type="ECO:0000313" key="2">
    <source>
        <dbReference type="EMBL" id="CAE8639420.1"/>
    </source>
</evidence>
<dbReference type="Proteomes" id="UP000654075">
    <property type="component" value="Unassembled WGS sequence"/>
</dbReference>
<gene>
    <name evidence="2" type="ORF">PGLA1383_LOCUS54464</name>
</gene>
<name>A0A813HMQ3_POLGL</name>
<feature type="region of interest" description="Disordered" evidence="1">
    <location>
        <begin position="27"/>
        <end position="86"/>
    </location>
</feature>
<feature type="non-terminal residue" evidence="2">
    <location>
        <position position="488"/>
    </location>
</feature>
<organism evidence="2 3">
    <name type="scientific">Polarella glacialis</name>
    <name type="common">Dinoflagellate</name>
    <dbReference type="NCBI Taxonomy" id="89957"/>
    <lineage>
        <taxon>Eukaryota</taxon>
        <taxon>Sar</taxon>
        <taxon>Alveolata</taxon>
        <taxon>Dinophyceae</taxon>
        <taxon>Suessiales</taxon>
        <taxon>Suessiaceae</taxon>
        <taxon>Polarella</taxon>
    </lineage>
</organism>
<evidence type="ECO:0000256" key="1">
    <source>
        <dbReference type="SAM" id="MobiDB-lite"/>
    </source>
</evidence>
<reference evidence="2" key="1">
    <citation type="submission" date="2021-02" db="EMBL/GenBank/DDBJ databases">
        <authorList>
            <person name="Dougan E. K."/>
            <person name="Rhodes N."/>
            <person name="Thang M."/>
            <person name="Chan C."/>
        </authorList>
    </citation>
    <scope>NUCLEOTIDE SEQUENCE</scope>
</reference>